<keyword evidence="2" id="KW-0808">Transferase</keyword>
<reference evidence="2 3" key="1">
    <citation type="submission" date="2017-02" db="EMBL/GenBank/DDBJ databases">
        <authorList>
            <person name="Peterson S.W."/>
        </authorList>
    </citation>
    <scope>NUCLEOTIDE SEQUENCE [LARGE SCALE GENOMIC DNA]</scope>
    <source>
        <strain evidence="2 3">ATCC BAA-908</strain>
    </source>
</reference>
<feature type="domain" description="Glycosyltransferase 2-like" evidence="1">
    <location>
        <begin position="6"/>
        <end position="172"/>
    </location>
</feature>
<dbReference type="PANTHER" id="PTHR10859:SF91">
    <property type="entry name" value="DOLICHYL-PHOSPHATE BETA-GLUCOSYLTRANSFERASE"/>
    <property type="match status" value="1"/>
</dbReference>
<gene>
    <name evidence="2" type="ORF">SAMN02745149_02090</name>
</gene>
<accession>A0A1T4MTE3</accession>
<dbReference type="AlphaFoldDB" id="A0A1T4MTE3"/>
<dbReference type="Pfam" id="PF00535">
    <property type="entry name" value="Glycos_transf_2"/>
    <property type="match status" value="1"/>
</dbReference>
<dbReference type="STRING" id="261392.SAMN02745149_02090"/>
<dbReference type="GeneID" id="78317361"/>
<dbReference type="InterPro" id="IPR001173">
    <property type="entry name" value="Glyco_trans_2-like"/>
</dbReference>
<evidence type="ECO:0000313" key="3">
    <source>
        <dbReference type="Proteomes" id="UP000190423"/>
    </source>
</evidence>
<organism evidence="2 3">
    <name type="scientific">Treponema porcinum</name>
    <dbReference type="NCBI Taxonomy" id="261392"/>
    <lineage>
        <taxon>Bacteria</taxon>
        <taxon>Pseudomonadati</taxon>
        <taxon>Spirochaetota</taxon>
        <taxon>Spirochaetia</taxon>
        <taxon>Spirochaetales</taxon>
        <taxon>Treponemataceae</taxon>
        <taxon>Treponema</taxon>
    </lineage>
</organism>
<protein>
    <submittedName>
        <fullName evidence="2">Glycosyltransferase involved in cell wall bisynthesis</fullName>
    </submittedName>
</protein>
<dbReference type="PANTHER" id="PTHR10859">
    <property type="entry name" value="GLYCOSYL TRANSFERASE"/>
    <property type="match status" value="1"/>
</dbReference>
<dbReference type="OrthoDB" id="9808633at2"/>
<proteinExistence type="predicted"/>
<dbReference type="InterPro" id="IPR029044">
    <property type="entry name" value="Nucleotide-diphossugar_trans"/>
</dbReference>
<dbReference type="Proteomes" id="UP000190423">
    <property type="component" value="Unassembled WGS sequence"/>
</dbReference>
<evidence type="ECO:0000313" key="2">
    <source>
        <dbReference type="EMBL" id="SJZ70380.1"/>
    </source>
</evidence>
<dbReference type="EMBL" id="FUWG01000017">
    <property type="protein sequence ID" value="SJZ70380.1"/>
    <property type="molecule type" value="Genomic_DNA"/>
</dbReference>
<dbReference type="SUPFAM" id="SSF53448">
    <property type="entry name" value="Nucleotide-diphospho-sugar transferases"/>
    <property type="match status" value="1"/>
</dbReference>
<sequence length="248" mass="28230">MTYGFIVPVYNHGSTLDFVVRQLVPYGFPVIVVDDGNDSENRAYISAVAAAYPQVVLVTRRKNGGKGKALRDGVKKAYELGLTHIFQIDSDGQHDTERISHFLEMSRKNPDAVICGFPEYEEDAPLSRVKGRNIANKWIHIVTLSDDIKDGMIGFRIYPVEPYYALIRRHAFIDGRMGCDIEVLVRLFWAGVPVVSESVKINYPADGISNFHLVRDNIRISLVYTRLCIGMIFRLPKLIFRNIRGRRR</sequence>
<dbReference type="CDD" id="cd04179">
    <property type="entry name" value="DPM_DPG-synthase_like"/>
    <property type="match status" value="1"/>
</dbReference>
<name>A0A1T4MTE3_TREPO</name>
<dbReference type="GO" id="GO:0016740">
    <property type="term" value="F:transferase activity"/>
    <property type="evidence" value="ECO:0007669"/>
    <property type="project" value="UniProtKB-KW"/>
</dbReference>
<dbReference type="GO" id="GO:0006487">
    <property type="term" value="P:protein N-linked glycosylation"/>
    <property type="evidence" value="ECO:0007669"/>
    <property type="project" value="TreeGrafter"/>
</dbReference>
<dbReference type="Gene3D" id="3.90.550.10">
    <property type="entry name" value="Spore Coat Polysaccharide Biosynthesis Protein SpsA, Chain A"/>
    <property type="match status" value="1"/>
</dbReference>
<evidence type="ECO:0000259" key="1">
    <source>
        <dbReference type="Pfam" id="PF00535"/>
    </source>
</evidence>
<dbReference type="RefSeq" id="WP_078933973.1">
    <property type="nucleotide sequence ID" value="NZ_FUWG01000017.1"/>
</dbReference>
<keyword evidence="3" id="KW-1185">Reference proteome</keyword>